<keyword evidence="5 11" id="KW-0472">Membrane</keyword>
<evidence type="ECO:0000259" key="14">
    <source>
        <dbReference type="PROSITE" id="PS50885"/>
    </source>
</evidence>
<proteinExistence type="inferred from homology"/>
<dbReference type="GO" id="GO:0006935">
    <property type="term" value="P:chemotaxis"/>
    <property type="evidence" value="ECO:0007669"/>
    <property type="project" value="UniProtKB-ARBA"/>
</dbReference>
<dbReference type="GO" id="GO:0005886">
    <property type="term" value="C:plasma membrane"/>
    <property type="evidence" value="ECO:0007669"/>
    <property type="project" value="UniProtKB-SubCell"/>
</dbReference>
<feature type="domain" description="HAMP" evidence="14">
    <location>
        <begin position="238"/>
        <end position="291"/>
    </location>
</feature>
<keyword evidence="6 8" id="KW-0807">Transducer</keyword>
<keyword evidence="4 11" id="KW-1133">Transmembrane helix</keyword>
<dbReference type="Gene3D" id="1.10.287.950">
    <property type="entry name" value="Methyl-accepting chemotaxis protein"/>
    <property type="match status" value="1"/>
</dbReference>
<dbReference type="CDD" id="cd11386">
    <property type="entry name" value="MCP_signal"/>
    <property type="match status" value="1"/>
</dbReference>
<keyword evidence="16" id="KW-1185">Reference proteome</keyword>
<dbReference type="OrthoDB" id="1884279at2"/>
<dbReference type="RefSeq" id="WP_091991305.1">
    <property type="nucleotide sequence ID" value="NZ_FOLO01000076.1"/>
</dbReference>
<dbReference type="InterPro" id="IPR003660">
    <property type="entry name" value="HAMP_dom"/>
</dbReference>
<reference evidence="15 16" key="1">
    <citation type="submission" date="2016-10" db="EMBL/GenBank/DDBJ databases">
        <authorList>
            <person name="de Groot N.N."/>
        </authorList>
    </citation>
    <scope>NUCLEOTIDE SEQUENCE [LARGE SCALE GENOMIC DNA]</scope>
    <source>
        <strain evidence="15 16">DSM 6059</strain>
    </source>
</reference>
<dbReference type="PANTHER" id="PTHR32089:SF119">
    <property type="entry name" value="METHYL-ACCEPTING CHEMOTAXIS PROTEIN CTPL"/>
    <property type="match status" value="1"/>
</dbReference>
<dbReference type="Pfam" id="PF00015">
    <property type="entry name" value="MCPsignal"/>
    <property type="match status" value="1"/>
</dbReference>
<evidence type="ECO:0000256" key="3">
    <source>
        <dbReference type="ARBA" id="ARBA00022692"/>
    </source>
</evidence>
<feature type="transmembrane region" description="Helical" evidence="11">
    <location>
        <begin position="214"/>
        <end position="235"/>
    </location>
</feature>
<keyword evidence="9" id="KW-0175">Coiled coil</keyword>
<evidence type="ECO:0000259" key="12">
    <source>
        <dbReference type="PROSITE" id="PS50111"/>
    </source>
</evidence>
<dbReference type="PROSITE" id="PS50192">
    <property type="entry name" value="T_SNARE"/>
    <property type="match status" value="1"/>
</dbReference>
<evidence type="ECO:0000256" key="2">
    <source>
        <dbReference type="ARBA" id="ARBA00022519"/>
    </source>
</evidence>
<dbReference type="GO" id="GO:0007165">
    <property type="term" value="P:signal transduction"/>
    <property type="evidence" value="ECO:0007669"/>
    <property type="project" value="UniProtKB-KW"/>
</dbReference>
<feature type="transmembrane region" description="Helical" evidence="11">
    <location>
        <begin position="7"/>
        <end position="27"/>
    </location>
</feature>
<feature type="coiled-coil region" evidence="9">
    <location>
        <begin position="89"/>
        <end position="116"/>
    </location>
</feature>
<dbReference type="PROSITE" id="PS50111">
    <property type="entry name" value="CHEMOTAXIS_TRANSDUC_2"/>
    <property type="match status" value="1"/>
</dbReference>
<feature type="region of interest" description="Disordered" evidence="10">
    <location>
        <begin position="344"/>
        <end position="364"/>
    </location>
</feature>
<evidence type="ECO:0000256" key="9">
    <source>
        <dbReference type="SAM" id="Coils"/>
    </source>
</evidence>
<evidence type="ECO:0000256" key="4">
    <source>
        <dbReference type="ARBA" id="ARBA00022989"/>
    </source>
</evidence>
<dbReference type="CDD" id="cd06225">
    <property type="entry name" value="HAMP"/>
    <property type="match status" value="1"/>
</dbReference>
<keyword evidence="3 11" id="KW-0812">Transmembrane</keyword>
<feature type="domain" description="Methyl-accepting transducer" evidence="12">
    <location>
        <begin position="296"/>
        <end position="532"/>
    </location>
</feature>
<evidence type="ECO:0000256" key="5">
    <source>
        <dbReference type="ARBA" id="ARBA00023136"/>
    </source>
</evidence>
<comment type="subcellular location">
    <subcellularLocation>
        <location evidence="1">Cell inner membrane</location>
        <topology evidence="1">Multi-pass membrane protein</topology>
    </subcellularLocation>
</comment>
<dbReference type="SUPFAM" id="SSF58104">
    <property type="entry name" value="Methyl-accepting chemotaxis protein (MCP) signaling domain"/>
    <property type="match status" value="1"/>
</dbReference>
<evidence type="ECO:0000256" key="6">
    <source>
        <dbReference type="ARBA" id="ARBA00023224"/>
    </source>
</evidence>
<evidence type="ECO:0000256" key="1">
    <source>
        <dbReference type="ARBA" id="ARBA00004429"/>
    </source>
</evidence>
<dbReference type="SMART" id="SM00304">
    <property type="entry name" value="HAMP"/>
    <property type="match status" value="1"/>
</dbReference>
<dbReference type="InterPro" id="IPR000727">
    <property type="entry name" value="T_SNARE_dom"/>
</dbReference>
<dbReference type="Proteomes" id="UP000198862">
    <property type="component" value="Unassembled WGS sequence"/>
</dbReference>
<dbReference type="InterPro" id="IPR004089">
    <property type="entry name" value="MCPsignal_dom"/>
</dbReference>
<name>A0A1I1TWJ3_9GAMM</name>
<dbReference type="PROSITE" id="PS50885">
    <property type="entry name" value="HAMP"/>
    <property type="match status" value="1"/>
</dbReference>
<dbReference type="Pfam" id="PF00672">
    <property type="entry name" value="HAMP"/>
    <property type="match status" value="1"/>
</dbReference>
<dbReference type="AlphaFoldDB" id="A0A1I1TWJ3"/>
<evidence type="ECO:0000256" key="8">
    <source>
        <dbReference type="PROSITE-ProRule" id="PRU00284"/>
    </source>
</evidence>
<dbReference type="EMBL" id="FOLO01000076">
    <property type="protein sequence ID" value="SFD62932.1"/>
    <property type="molecule type" value="Genomic_DNA"/>
</dbReference>
<gene>
    <name evidence="15" type="ORF">SAMN02745724_05028</name>
</gene>
<feature type="domain" description="T-SNARE coiled-coil homology" evidence="13">
    <location>
        <begin position="483"/>
        <end position="545"/>
    </location>
</feature>
<dbReference type="STRING" id="1123010.SAMN02745724_05028"/>
<evidence type="ECO:0000256" key="7">
    <source>
        <dbReference type="ARBA" id="ARBA00029447"/>
    </source>
</evidence>
<dbReference type="PANTHER" id="PTHR32089">
    <property type="entry name" value="METHYL-ACCEPTING CHEMOTAXIS PROTEIN MCPB"/>
    <property type="match status" value="1"/>
</dbReference>
<keyword evidence="2" id="KW-1003">Cell membrane</keyword>
<keyword evidence="2" id="KW-0997">Cell inner membrane</keyword>
<dbReference type="FunFam" id="1.10.287.950:FF:000001">
    <property type="entry name" value="Methyl-accepting chemotaxis sensory transducer"/>
    <property type="match status" value="1"/>
</dbReference>
<evidence type="ECO:0000259" key="13">
    <source>
        <dbReference type="PROSITE" id="PS50192"/>
    </source>
</evidence>
<sequence>MNISTKLVAGSLGFSAIVAGSLIYILLTVQSTSQISIEQRKLVNKQTTAINHQVDLKQQQQLVKIKSAQLIKIDSEFRDLRAWLLDLSVSWLNEAEDNANETLEELNIELMKIQKTDPKLASDLQIKADKLYELMLSAVDAYVDENRVKGNSIIAQCRQIALDIELLIADALKKTDLEFKKINAQALSAANAVKSSGEQVRISANIVVEKNSDLLTNSIIILFTIIALSLLYSYVMRREVCTPVNRLRTTVEKIQQESNLAVRFEVRTLDEIGITGVSFNKMMDLFSNIVDQVGQASIELDTAISNLVDLMQNAQGGVVNQQNATEQVATAINEMATTVQEVARHTEQAKNSTEKTKETTTEGRHMVDTSIKNTQGLSKLLNNANDALKKVEHDSAEIGLVLDVIRNISEQTNLLALNAAIEAARAGEAGRGFAVVADEVRTLAQKTQESTEEINNIISKLQVGTKDAVSLMSLGNEEAHNVAAQAELTGEALEKVDFQVNEINDINTLIATSAEEQSLVADDINRNVVDINDSCSTTTDAVQETMTASENLLELSKQLDSIVKQFKT</sequence>
<protein>
    <submittedName>
        <fullName evidence="15">HAMP domain-containing protein</fullName>
    </submittedName>
</protein>
<organism evidence="15 16">
    <name type="scientific">Pseudoalteromonas denitrificans DSM 6059</name>
    <dbReference type="NCBI Taxonomy" id="1123010"/>
    <lineage>
        <taxon>Bacteria</taxon>
        <taxon>Pseudomonadati</taxon>
        <taxon>Pseudomonadota</taxon>
        <taxon>Gammaproteobacteria</taxon>
        <taxon>Alteromonadales</taxon>
        <taxon>Pseudoalteromonadaceae</taxon>
        <taxon>Pseudoalteromonas</taxon>
    </lineage>
</organism>
<accession>A0A1I1TWJ3</accession>
<dbReference type="SMART" id="SM00283">
    <property type="entry name" value="MA"/>
    <property type="match status" value="1"/>
</dbReference>
<evidence type="ECO:0000256" key="10">
    <source>
        <dbReference type="SAM" id="MobiDB-lite"/>
    </source>
</evidence>
<evidence type="ECO:0000313" key="15">
    <source>
        <dbReference type="EMBL" id="SFD62932.1"/>
    </source>
</evidence>
<comment type="similarity">
    <text evidence="7">Belongs to the methyl-accepting chemotaxis (MCP) protein family.</text>
</comment>
<evidence type="ECO:0000256" key="11">
    <source>
        <dbReference type="SAM" id="Phobius"/>
    </source>
</evidence>
<evidence type="ECO:0000313" key="16">
    <source>
        <dbReference type="Proteomes" id="UP000198862"/>
    </source>
</evidence>